<proteinExistence type="inferred from homology"/>
<feature type="transmembrane region" description="Helical" evidence="2">
    <location>
        <begin position="24"/>
        <end position="47"/>
    </location>
</feature>
<dbReference type="InterPro" id="IPR036259">
    <property type="entry name" value="MFS_trans_sf"/>
</dbReference>
<keyword evidence="2" id="KW-1133">Transmembrane helix</keyword>
<comment type="similarity">
    <text evidence="1">Belongs to the major facilitator superfamily.</text>
</comment>
<dbReference type="GO" id="GO:0015293">
    <property type="term" value="F:symporter activity"/>
    <property type="evidence" value="ECO:0007669"/>
    <property type="project" value="InterPro"/>
</dbReference>
<dbReference type="PANTHER" id="PTHR11328">
    <property type="entry name" value="MAJOR FACILITATOR SUPERFAMILY DOMAIN-CONTAINING PROTEIN"/>
    <property type="match status" value="1"/>
</dbReference>
<evidence type="ECO:0000256" key="1">
    <source>
        <dbReference type="ARBA" id="ARBA00008335"/>
    </source>
</evidence>
<dbReference type="AlphaFoldDB" id="A0A8S9II56"/>
<keyword evidence="2" id="KW-0472">Membrane</keyword>
<keyword evidence="2" id="KW-0812">Transmembrane</keyword>
<organism evidence="3 4">
    <name type="scientific">Brassica cretica</name>
    <name type="common">Mustard</name>
    <dbReference type="NCBI Taxonomy" id="69181"/>
    <lineage>
        <taxon>Eukaryota</taxon>
        <taxon>Viridiplantae</taxon>
        <taxon>Streptophyta</taxon>
        <taxon>Embryophyta</taxon>
        <taxon>Tracheophyta</taxon>
        <taxon>Spermatophyta</taxon>
        <taxon>Magnoliopsida</taxon>
        <taxon>eudicotyledons</taxon>
        <taxon>Gunneridae</taxon>
        <taxon>Pentapetalae</taxon>
        <taxon>rosids</taxon>
        <taxon>malvids</taxon>
        <taxon>Brassicales</taxon>
        <taxon>Brassicaceae</taxon>
        <taxon>Brassiceae</taxon>
        <taxon>Brassica</taxon>
    </lineage>
</organism>
<protein>
    <submittedName>
        <fullName evidence="3">Uncharacterized protein</fullName>
    </submittedName>
</protein>
<dbReference type="PANTHER" id="PTHR11328:SF28">
    <property type="entry name" value="MAJOR FACILITATOR SUPERFAMILY DOMAIN-CONTAINING PROTEIN 12"/>
    <property type="match status" value="1"/>
</dbReference>
<accession>A0A8S9II56</accession>
<name>A0A8S9II56_BRACR</name>
<dbReference type="Proteomes" id="UP000712281">
    <property type="component" value="Unassembled WGS sequence"/>
</dbReference>
<feature type="transmembrane region" description="Helical" evidence="2">
    <location>
        <begin position="139"/>
        <end position="159"/>
    </location>
</feature>
<evidence type="ECO:0000313" key="4">
    <source>
        <dbReference type="Proteomes" id="UP000712281"/>
    </source>
</evidence>
<dbReference type="EMBL" id="QGKW02001911">
    <property type="protein sequence ID" value="KAF2569571.1"/>
    <property type="molecule type" value="Genomic_DNA"/>
</dbReference>
<dbReference type="GO" id="GO:0005886">
    <property type="term" value="C:plasma membrane"/>
    <property type="evidence" value="ECO:0007669"/>
    <property type="project" value="TreeGrafter"/>
</dbReference>
<reference evidence="3" key="1">
    <citation type="submission" date="2019-12" db="EMBL/GenBank/DDBJ databases">
        <title>Genome sequencing and annotation of Brassica cretica.</title>
        <authorList>
            <person name="Studholme D.J."/>
            <person name="Sarris P.F."/>
        </authorList>
    </citation>
    <scope>NUCLEOTIDE SEQUENCE</scope>
    <source>
        <strain evidence="3">PFS-001/15</strain>
        <tissue evidence="3">Leaf</tissue>
    </source>
</reference>
<sequence length="176" mass="18971">MTSSVIVGEDEEDSFTKPLGRLSVFYYGVGHMLNDITASCWFTYLLLFLTQIGLSPRDAAIVMLSGQVADGFATIFIGELSVLIGSELGGCAFVCGSLSFLDKMSCGLALYVLQSHQSATSPQVDVNIQHSFNFSVTRYGLGLVPAVCSFIGVAVTYFMELDSTILKPLCQPLLLE</sequence>
<dbReference type="SUPFAM" id="SSF103473">
    <property type="entry name" value="MFS general substrate transporter"/>
    <property type="match status" value="1"/>
</dbReference>
<gene>
    <name evidence="3" type="ORF">F2Q68_00023910</name>
</gene>
<dbReference type="InterPro" id="IPR039672">
    <property type="entry name" value="MFS_2"/>
</dbReference>
<dbReference type="GO" id="GO:0008643">
    <property type="term" value="P:carbohydrate transport"/>
    <property type="evidence" value="ECO:0007669"/>
    <property type="project" value="InterPro"/>
</dbReference>
<comment type="caution">
    <text evidence="3">The sequence shown here is derived from an EMBL/GenBank/DDBJ whole genome shotgun (WGS) entry which is preliminary data.</text>
</comment>
<evidence type="ECO:0000256" key="2">
    <source>
        <dbReference type="SAM" id="Phobius"/>
    </source>
</evidence>
<evidence type="ECO:0000313" key="3">
    <source>
        <dbReference type="EMBL" id="KAF2569571.1"/>
    </source>
</evidence>